<feature type="chain" id="PRO_5045362514" description="DUF5614 domain-containing protein" evidence="1">
    <location>
        <begin position="28"/>
        <end position="193"/>
    </location>
</feature>
<dbReference type="EMBL" id="JARBDR010000342">
    <property type="protein sequence ID" value="KAJ8313902.1"/>
    <property type="molecule type" value="Genomic_DNA"/>
</dbReference>
<keyword evidence="4" id="KW-1185">Reference proteome</keyword>
<feature type="domain" description="DUF5614" evidence="2">
    <location>
        <begin position="124"/>
        <end position="192"/>
    </location>
</feature>
<dbReference type="PANTHER" id="PTHR13379:SF0">
    <property type="entry name" value="UPF0415 PROTEIN C7ORF25"/>
    <property type="match status" value="1"/>
</dbReference>
<accession>A0ABQ9FDG0</accession>
<dbReference type="PANTHER" id="PTHR13379">
    <property type="entry name" value="UNCHARACTERIZED DUF1308"/>
    <property type="match status" value="1"/>
</dbReference>
<organism evidence="3 4">
    <name type="scientific">Tegillarca granosa</name>
    <name type="common">Malaysian cockle</name>
    <name type="synonym">Anadara granosa</name>
    <dbReference type="NCBI Taxonomy" id="220873"/>
    <lineage>
        <taxon>Eukaryota</taxon>
        <taxon>Metazoa</taxon>
        <taxon>Spiralia</taxon>
        <taxon>Lophotrochozoa</taxon>
        <taxon>Mollusca</taxon>
        <taxon>Bivalvia</taxon>
        <taxon>Autobranchia</taxon>
        <taxon>Pteriomorphia</taxon>
        <taxon>Arcoida</taxon>
        <taxon>Arcoidea</taxon>
        <taxon>Arcidae</taxon>
        <taxon>Tegillarca</taxon>
    </lineage>
</organism>
<name>A0ABQ9FDG0_TEGGR</name>
<dbReference type="InterPro" id="IPR041076">
    <property type="entry name" value="DUF5614"/>
</dbReference>
<evidence type="ECO:0000313" key="4">
    <source>
        <dbReference type="Proteomes" id="UP001217089"/>
    </source>
</evidence>
<proteinExistence type="predicted"/>
<reference evidence="3 4" key="1">
    <citation type="submission" date="2022-12" db="EMBL/GenBank/DDBJ databases">
        <title>Chromosome-level genome of Tegillarca granosa.</title>
        <authorList>
            <person name="Kim J."/>
        </authorList>
    </citation>
    <scope>NUCLEOTIDE SEQUENCE [LARGE SCALE GENOMIC DNA]</scope>
    <source>
        <strain evidence="3">Teg-2019</strain>
        <tissue evidence="3">Adductor muscle</tissue>
    </source>
</reference>
<feature type="signal peptide" evidence="1">
    <location>
        <begin position="1"/>
        <end position="27"/>
    </location>
</feature>
<evidence type="ECO:0000259" key="2">
    <source>
        <dbReference type="Pfam" id="PF18474"/>
    </source>
</evidence>
<evidence type="ECO:0000313" key="3">
    <source>
        <dbReference type="EMBL" id="KAJ8313902.1"/>
    </source>
</evidence>
<sequence>MIKEFLGVGMQLYFIKYLFIFFSSTNTTPVVICPDNYRCDNDDDISDLIADLWISMTFFAVEDDQRKFLLEFFCFEDVKLSQAVVQSKNNYKQSPVQSPMSRLHYTPETSLLKKKSIDLQDCQQLKSSNLSHFAGIFHAAQSLPGVCKILQPFSDINRPESLVVDIVANQGHAWVKVIARKGQALHLIWAERA</sequence>
<keyword evidence="1" id="KW-0732">Signal</keyword>
<gene>
    <name evidence="3" type="ORF">KUTeg_008463</name>
</gene>
<protein>
    <recommendedName>
        <fullName evidence="2">DUF5614 domain-containing protein</fullName>
    </recommendedName>
</protein>
<comment type="caution">
    <text evidence="3">The sequence shown here is derived from an EMBL/GenBank/DDBJ whole genome shotgun (WGS) entry which is preliminary data.</text>
</comment>
<dbReference type="Proteomes" id="UP001217089">
    <property type="component" value="Unassembled WGS sequence"/>
</dbReference>
<evidence type="ECO:0000256" key="1">
    <source>
        <dbReference type="SAM" id="SignalP"/>
    </source>
</evidence>
<dbReference type="Pfam" id="PF18474">
    <property type="entry name" value="DUF5614"/>
    <property type="match status" value="1"/>
</dbReference>